<protein>
    <recommendedName>
        <fullName evidence="1">DUF3669 domain-containing protein</fullName>
    </recommendedName>
</protein>
<sequence>MDDTSSKFRRIGAGFCGTVWTAAEGGSAYKREDGGPDRSLRNDSNMHQRLSDCMRDTIVQIPIHHDFITPNDDWWGRNLSRFPEGYKPCNMIHAQRIPAVRGEIRQLLTIRFCPPGLANEILESDTNRDCLIRPYLGRRRISRPSRFRAFSLRNYPLHIDQMEELGIPEDDIRDYARAMAEALAVMHWVGEVDGNDIEFVLATPNNGTGMRKDMEGRIWHNALGEHQMWLLDFDLVRDMTMDEQGVRQAVTAFLKNDPFCPRPDQHSELWATFRQQYLVISEKCLSNSKVLHRDHVSQTQSLPELFIHLLESQT</sequence>
<dbReference type="RefSeq" id="XP_026601381.1">
    <property type="nucleotide sequence ID" value="XM_026750377.1"/>
</dbReference>
<gene>
    <name evidence="2" type="ORF">DSM5745_08361</name>
</gene>
<dbReference type="InterPro" id="IPR022137">
    <property type="entry name" value="Znf_prot_DUF3669"/>
</dbReference>
<reference evidence="2 3" key="1">
    <citation type="journal article" date="2018" name="IMA Fungus">
        <title>IMA Genome-F 9: Draft genome sequence of Annulohypoxylon stygium, Aspergillus mulundensis, Berkeleyomyces basicola (syn. Thielaviopsis basicola), Ceratocystis smalleyi, two Cercospora beticola strains, Coleophoma cylindrospora, Fusarium fracticaudum, Phialophora cf. hyalina, and Morchella septimelata.</title>
        <authorList>
            <person name="Wingfield B.D."/>
            <person name="Bills G.F."/>
            <person name="Dong Y."/>
            <person name="Huang W."/>
            <person name="Nel W.J."/>
            <person name="Swalarsk-Parry B.S."/>
            <person name="Vaghefi N."/>
            <person name="Wilken P.M."/>
            <person name="An Z."/>
            <person name="de Beer Z.W."/>
            <person name="De Vos L."/>
            <person name="Chen L."/>
            <person name="Duong T.A."/>
            <person name="Gao Y."/>
            <person name="Hammerbacher A."/>
            <person name="Kikkert J.R."/>
            <person name="Li Y."/>
            <person name="Li H."/>
            <person name="Li K."/>
            <person name="Li Q."/>
            <person name="Liu X."/>
            <person name="Ma X."/>
            <person name="Naidoo K."/>
            <person name="Pethybridge S.J."/>
            <person name="Sun J."/>
            <person name="Steenkamp E.T."/>
            <person name="van der Nest M.A."/>
            <person name="van Wyk S."/>
            <person name="Wingfield M.J."/>
            <person name="Xiong C."/>
            <person name="Yue Q."/>
            <person name="Zhang X."/>
        </authorList>
    </citation>
    <scope>NUCLEOTIDE SEQUENCE [LARGE SCALE GENOMIC DNA]</scope>
    <source>
        <strain evidence="2 3">DSM 5745</strain>
    </source>
</reference>
<dbReference type="AlphaFoldDB" id="A0A3D8RA65"/>
<dbReference type="Proteomes" id="UP000256690">
    <property type="component" value="Unassembled WGS sequence"/>
</dbReference>
<evidence type="ECO:0000259" key="1">
    <source>
        <dbReference type="Pfam" id="PF12417"/>
    </source>
</evidence>
<organism evidence="2 3">
    <name type="scientific">Aspergillus mulundensis</name>
    <dbReference type="NCBI Taxonomy" id="1810919"/>
    <lineage>
        <taxon>Eukaryota</taxon>
        <taxon>Fungi</taxon>
        <taxon>Dikarya</taxon>
        <taxon>Ascomycota</taxon>
        <taxon>Pezizomycotina</taxon>
        <taxon>Eurotiomycetes</taxon>
        <taxon>Eurotiomycetidae</taxon>
        <taxon>Eurotiales</taxon>
        <taxon>Aspergillaceae</taxon>
        <taxon>Aspergillus</taxon>
        <taxon>Aspergillus subgen. Nidulantes</taxon>
    </lineage>
</organism>
<dbReference type="PANTHER" id="PTHR40780:SF3">
    <property type="entry name" value="DUF3669 DOMAIN-CONTAINING PROTEIN"/>
    <property type="match status" value="1"/>
</dbReference>
<proteinExistence type="predicted"/>
<dbReference type="STRING" id="1810919.A0A3D8RA65"/>
<name>A0A3D8RA65_9EURO</name>
<accession>A0A3D8RA65</accession>
<evidence type="ECO:0000313" key="2">
    <source>
        <dbReference type="EMBL" id="RDW70850.1"/>
    </source>
</evidence>
<dbReference type="Pfam" id="PF12417">
    <property type="entry name" value="DUF3669"/>
    <property type="match status" value="1"/>
</dbReference>
<feature type="domain" description="DUF3669" evidence="1">
    <location>
        <begin position="228"/>
        <end position="288"/>
    </location>
</feature>
<comment type="caution">
    <text evidence="2">The sequence shown here is derived from an EMBL/GenBank/DDBJ whole genome shotgun (WGS) entry which is preliminary data.</text>
</comment>
<keyword evidence="3" id="KW-1185">Reference proteome</keyword>
<dbReference type="OrthoDB" id="2993351at2759"/>
<dbReference type="PANTHER" id="PTHR40780">
    <property type="entry name" value="DUF3669 DOMAIN-CONTAINING PROTEIN"/>
    <property type="match status" value="1"/>
</dbReference>
<dbReference type="GeneID" id="38118731"/>
<evidence type="ECO:0000313" key="3">
    <source>
        <dbReference type="Proteomes" id="UP000256690"/>
    </source>
</evidence>
<dbReference type="EMBL" id="PVWQ01000010">
    <property type="protein sequence ID" value="RDW70850.1"/>
    <property type="molecule type" value="Genomic_DNA"/>
</dbReference>